<evidence type="ECO:0000313" key="2">
    <source>
        <dbReference type="Proteomes" id="UP001501752"/>
    </source>
</evidence>
<dbReference type="RefSeq" id="WP_345698111.1">
    <property type="nucleotide sequence ID" value="NZ_BAABIS010000001.1"/>
</dbReference>
<organism evidence="1 2">
    <name type="scientific">Kitasatospora terrestris</name>
    <dbReference type="NCBI Taxonomy" id="258051"/>
    <lineage>
        <taxon>Bacteria</taxon>
        <taxon>Bacillati</taxon>
        <taxon>Actinomycetota</taxon>
        <taxon>Actinomycetes</taxon>
        <taxon>Kitasatosporales</taxon>
        <taxon>Streptomycetaceae</taxon>
        <taxon>Kitasatospora</taxon>
    </lineage>
</organism>
<dbReference type="SUPFAM" id="SSF50998">
    <property type="entry name" value="Quinoprotein alcohol dehydrogenase-like"/>
    <property type="match status" value="1"/>
</dbReference>
<accession>A0ABP9DU57</accession>
<reference evidence="2" key="1">
    <citation type="journal article" date="2019" name="Int. J. Syst. Evol. Microbiol.">
        <title>The Global Catalogue of Microorganisms (GCM) 10K type strain sequencing project: providing services to taxonomists for standard genome sequencing and annotation.</title>
        <authorList>
            <consortium name="The Broad Institute Genomics Platform"/>
            <consortium name="The Broad Institute Genome Sequencing Center for Infectious Disease"/>
            <person name="Wu L."/>
            <person name="Ma J."/>
        </authorList>
    </citation>
    <scope>NUCLEOTIDE SEQUENCE [LARGE SCALE GENOMIC DNA]</scope>
    <source>
        <strain evidence="2">JCM 13006</strain>
    </source>
</reference>
<dbReference type="InterPro" id="IPR011047">
    <property type="entry name" value="Quinoprotein_ADH-like_sf"/>
</dbReference>
<name>A0ABP9DU57_9ACTN</name>
<dbReference type="Gene3D" id="2.130.10.10">
    <property type="entry name" value="YVTN repeat-like/Quinoprotein amine dehydrogenase"/>
    <property type="match status" value="1"/>
</dbReference>
<comment type="caution">
    <text evidence="1">The sequence shown here is derived from an EMBL/GenBank/DDBJ whole genome shotgun (WGS) entry which is preliminary data.</text>
</comment>
<evidence type="ECO:0008006" key="3">
    <source>
        <dbReference type="Google" id="ProtNLM"/>
    </source>
</evidence>
<protein>
    <recommendedName>
        <fullName evidence="3">WD40 repeat domain-containing protein</fullName>
    </recommendedName>
</protein>
<evidence type="ECO:0000313" key="1">
    <source>
        <dbReference type="EMBL" id="GAA4857440.1"/>
    </source>
</evidence>
<dbReference type="InterPro" id="IPR015943">
    <property type="entry name" value="WD40/YVTN_repeat-like_dom_sf"/>
</dbReference>
<gene>
    <name evidence="1" type="ORF">GCM10023235_38860</name>
</gene>
<proteinExistence type="predicted"/>
<dbReference type="Proteomes" id="UP001501752">
    <property type="component" value="Unassembled WGS sequence"/>
</dbReference>
<keyword evidence="2" id="KW-1185">Reference proteome</keyword>
<dbReference type="EMBL" id="BAABIS010000001">
    <property type="protein sequence ID" value="GAA4857440.1"/>
    <property type="molecule type" value="Genomic_DNA"/>
</dbReference>
<sequence>MGTDRRIPPLRAGRRAAGAALLGWLDDERAPRLCRVSGSPGSGRTHLLAWLVTGCTTPETPPAQRLNAVVPADGLSLRGLVWQLARQLEVPARTPDDLIAALAADPRRTVICVPELDRAVAPIRIVYEFLNPLLELEHVRLLVEASTDSLEAGAFTVVPTPAVLELDDPQWTDRDRFAQWCAQQDADPDAYPSPGRALGVEPTAPRPFAEILATAPPGADGTPDLATAGEPLLTELWTAAAHERDPGPLTADPLLAVLAHPVAVTAGLETADGTLATAWDAAGPGLVETPDAAQRAHLLRTRLLGVDDAAAARLGSAPSAWSARWAHWEPGTITVSTAGAGPHRDQWLLADGTGSVRTLAPLTGATLGRIPVPGPKPLRGLAATAGGSLVLLDAWGGIEPVAPAEPAPGLDPYALDAVLARLRTALGGEATALAGIPGLPDAAPALGDTSGAVHWYERGDVHSRPLHAGPVTALAGTALGTGPADPGPALLASGGFDGAVRLWGPDGDPMPDPADRRPCAVAAVALGTGPAGLVVAAAWADGLIRIRRPEQPGGPLDLRLGSPVRTLALVGDTLLAGLDDGLVALELRRP</sequence>